<gene>
    <name evidence="6" type="ORF">DC345_05535</name>
</gene>
<comment type="similarity">
    <text evidence="1">Belongs to the LysR transcriptional regulatory family.</text>
</comment>
<dbReference type="FunFam" id="1.10.10.10:FF:000001">
    <property type="entry name" value="LysR family transcriptional regulator"/>
    <property type="match status" value="1"/>
</dbReference>
<dbReference type="InterPro" id="IPR036390">
    <property type="entry name" value="WH_DNA-bd_sf"/>
</dbReference>
<name>A0A329QVW8_9BACL</name>
<dbReference type="Pfam" id="PF03466">
    <property type="entry name" value="LysR_substrate"/>
    <property type="match status" value="1"/>
</dbReference>
<dbReference type="Pfam" id="PF00126">
    <property type="entry name" value="HTH_1"/>
    <property type="match status" value="1"/>
</dbReference>
<evidence type="ECO:0000256" key="4">
    <source>
        <dbReference type="ARBA" id="ARBA00023163"/>
    </source>
</evidence>
<feature type="domain" description="HTH lysR-type" evidence="5">
    <location>
        <begin position="8"/>
        <end position="64"/>
    </location>
</feature>
<dbReference type="Gene3D" id="3.40.190.290">
    <property type="match status" value="1"/>
</dbReference>
<dbReference type="InterPro" id="IPR000847">
    <property type="entry name" value="LysR_HTH_N"/>
</dbReference>
<evidence type="ECO:0000313" key="7">
    <source>
        <dbReference type="Proteomes" id="UP000250642"/>
    </source>
</evidence>
<sequence>MNRKVFAMEMRMIKTFQTIVKLGSFQQAAEALQYSQPAITLHMQKLEADLGMKLLDRGKKIKLTEAGKIFYARADQLLKEYEYLTNTITDIQQGQAGFVRIGVSEPTASHRLPAILSSFVKQNPKIKLSVRIGDSKLLNELLIDEQLDFAVCPSPETSMETEFQPLLFEPMALLLYDSHPFAQGDEIHLADLKGQQFLFTPPNCPIRIRIEQLLAEKIDSDYQGIEISNIRSHKYYVQAKLGITIAPVATICPAIPGTVIQKIADLKVGPIAGILRKRNIPLGSASEKLMLDIRAALLQSNLYVPEFELPSQLAIP</sequence>
<keyword evidence="2" id="KW-0805">Transcription regulation</keyword>
<dbReference type="PANTHER" id="PTHR30419">
    <property type="entry name" value="HTH-TYPE TRANSCRIPTIONAL REGULATOR YBHD"/>
    <property type="match status" value="1"/>
</dbReference>
<evidence type="ECO:0000256" key="3">
    <source>
        <dbReference type="ARBA" id="ARBA00023125"/>
    </source>
</evidence>
<dbReference type="InterPro" id="IPR050950">
    <property type="entry name" value="HTH-type_LysR_regulators"/>
</dbReference>
<dbReference type="AlphaFoldDB" id="A0A329QVW8"/>
<dbReference type="PROSITE" id="PS50931">
    <property type="entry name" value="HTH_LYSR"/>
    <property type="match status" value="1"/>
</dbReference>
<reference evidence="6 7" key="1">
    <citation type="submission" date="2018-04" db="EMBL/GenBank/DDBJ databases">
        <title>Paenibacillus taichungensis Genome sequencing and assembly.</title>
        <authorList>
            <person name="Xu J."/>
            <person name="Rensing C."/>
            <person name="Mazhar H.S."/>
        </authorList>
    </citation>
    <scope>NUCLEOTIDE SEQUENCE [LARGE SCALE GENOMIC DNA]</scope>
    <source>
        <strain evidence="6 7">NC1</strain>
    </source>
</reference>
<dbReference type="RefSeq" id="WP_113052252.1">
    <property type="nucleotide sequence ID" value="NZ_QEVW01000005.1"/>
</dbReference>
<evidence type="ECO:0000313" key="6">
    <source>
        <dbReference type="EMBL" id="RAW16574.1"/>
    </source>
</evidence>
<dbReference type="SUPFAM" id="SSF46785">
    <property type="entry name" value="Winged helix' DNA-binding domain"/>
    <property type="match status" value="1"/>
</dbReference>
<dbReference type="CDD" id="cd05466">
    <property type="entry name" value="PBP2_LTTR_substrate"/>
    <property type="match status" value="1"/>
</dbReference>
<dbReference type="PRINTS" id="PR00039">
    <property type="entry name" value="HTHLYSR"/>
</dbReference>
<evidence type="ECO:0000256" key="1">
    <source>
        <dbReference type="ARBA" id="ARBA00009437"/>
    </source>
</evidence>
<dbReference type="EMBL" id="QEVW01000005">
    <property type="protein sequence ID" value="RAW16574.1"/>
    <property type="molecule type" value="Genomic_DNA"/>
</dbReference>
<dbReference type="InterPro" id="IPR036388">
    <property type="entry name" value="WH-like_DNA-bd_sf"/>
</dbReference>
<dbReference type="GO" id="GO:0003700">
    <property type="term" value="F:DNA-binding transcription factor activity"/>
    <property type="evidence" value="ECO:0007669"/>
    <property type="project" value="InterPro"/>
</dbReference>
<dbReference type="InterPro" id="IPR005119">
    <property type="entry name" value="LysR_subst-bd"/>
</dbReference>
<organism evidence="6 7">
    <name type="scientific">Paenibacillus taichungensis</name>
    <dbReference type="NCBI Taxonomy" id="484184"/>
    <lineage>
        <taxon>Bacteria</taxon>
        <taxon>Bacillati</taxon>
        <taxon>Bacillota</taxon>
        <taxon>Bacilli</taxon>
        <taxon>Bacillales</taxon>
        <taxon>Paenibacillaceae</taxon>
        <taxon>Paenibacillus</taxon>
    </lineage>
</organism>
<accession>A0A329QVW8</accession>
<protein>
    <submittedName>
        <fullName evidence="6">LysR family transcriptional regulator</fullName>
    </submittedName>
</protein>
<evidence type="ECO:0000259" key="5">
    <source>
        <dbReference type="PROSITE" id="PS50931"/>
    </source>
</evidence>
<evidence type="ECO:0000256" key="2">
    <source>
        <dbReference type="ARBA" id="ARBA00023015"/>
    </source>
</evidence>
<dbReference type="SUPFAM" id="SSF53850">
    <property type="entry name" value="Periplasmic binding protein-like II"/>
    <property type="match status" value="1"/>
</dbReference>
<dbReference type="GO" id="GO:0005829">
    <property type="term" value="C:cytosol"/>
    <property type="evidence" value="ECO:0007669"/>
    <property type="project" value="TreeGrafter"/>
</dbReference>
<comment type="caution">
    <text evidence="6">The sequence shown here is derived from an EMBL/GenBank/DDBJ whole genome shotgun (WGS) entry which is preliminary data.</text>
</comment>
<proteinExistence type="inferred from homology"/>
<dbReference type="GO" id="GO:0003677">
    <property type="term" value="F:DNA binding"/>
    <property type="evidence" value="ECO:0007669"/>
    <property type="project" value="UniProtKB-KW"/>
</dbReference>
<dbReference type="Gene3D" id="1.10.10.10">
    <property type="entry name" value="Winged helix-like DNA-binding domain superfamily/Winged helix DNA-binding domain"/>
    <property type="match status" value="1"/>
</dbReference>
<dbReference type="Proteomes" id="UP000250642">
    <property type="component" value="Unassembled WGS sequence"/>
</dbReference>
<keyword evidence="4" id="KW-0804">Transcription</keyword>
<keyword evidence="3" id="KW-0238">DNA-binding</keyword>
<dbReference type="PANTHER" id="PTHR30419:SF25">
    <property type="entry name" value="HTH-TYPE TRANSCRIPTIONAL REGULATOR YTLI"/>
    <property type="match status" value="1"/>
</dbReference>